<protein>
    <submittedName>
        <fullName evidence="2">Uncharacterized protein</fullName>
    </submittedName>
</protein>
<evidence type="ECO:0000313" key="3">
    <source>
        <dbReference type="Proteomes" id="UP001152759"/>
    </source>
</evidence>
<feature type="compositionally biased region" description="Basic and acidic residues" evidence="1">
    <location>
        <begin position="79"/>
        <end position="90"/>
    </location>
</feature>
<proteinExistence type="predicted"/>
<evidence type="ECO:0000313" key="2">
    <source>
        <dbReference type="EMBL" id="CAH0383796.1"/>
    </source>
</evidence>
<dbReference type="EMBL" id="OU963871">
    <property type="protein sequence ID" value="CAH0383796.1"/>
    <property type="molecule type" value="Genomic_DNA"/>
</dbReference>
<name>A0A9P0A1H7_BEMTA</name>
<keyword evidence="3" id="KW-1185">Reference proteome</keyword>
<dbReference type="Proteomes" id="UP001152759">
    <property type="component" value="Chromosome 10"/>
</dbReference>
<feature type="region of interest" description="Disordered" evidence="1">
    <location>
        <begin position="17"/>
        <end position="180"/>
    </location>
</feature>
<accession>A0A9P0A1H7</accession>
<organism evidence="2 3">
    <name type="scientific">Bemisia tabaci</name>
    <name type="common">Sweetpotato whitefly</name>
    <name type="synonym">Aleurodes tabaci</name>
    <dbReference type="NCBI Taxonomy" id="7038"/>
    <lineage>
        <taxon>Eukaryota</taxon>
        <taxon>Metazoa</taxon>
        <taxon>Ecdysozoa</taxon>
        <taxon>Arthropoda</taxon>
        <taxon>Hexapoda</taxon>
        <taxon>Insecta</taxon>
        <taxon>Pterygota</taxon>
        <taxon>Neoptera</taxon>
        <taxon>Paraneoptera</taxon>
        <taxon>Hemiptera</taxon>
        <taxon>Sternorrhyncha</taxon>
        <taxon>Aleyrodoidea</taxon>
        <taxon>Aleyrodidae</taxon>
        <taxon>Aleyrodinae</taxon>
        <taxon>Bemisia</taxon>
    </lineage>
</organism>
<reference evidence="2" key="1">
    <citation type="submission" date="2021-12" db="EMBL/GenBank/DDBJ databases">
        <authorList>
            <person name="King R."/>
        </authorList>
    </citation>
    <scope>NUCLEOTIDE SEQUENCE</scope>
</reference>
<gene>
    <name evidence="2" type="ORF">BEMITA_LOCUS3208</name>
</gene>
<sequence>MVKTSAGVASVIETLEKRAARKKTSVAAPRTRTRVSAERSRSRSLSTEPEPGTEEPGRGRDLESSSPSSSSLDLASSPDEIRLGLERQRLPMDGANGRQLLDLIADPEQGQRHPDPSDPATTPPRDRKPGSESAAPQGTGQALQVHFVLPAEAQAEPRTLFRERGPRGMLLAREQPLLER</sequence>
<feature type="compositionally biased region" description="Low complexity" evidence="1">
    <location>
        <begin position="64"/>
        <end position="78"/>
    </location>
</feature>
<dbReference type="AlphaFoldDB" id="A0A9P0A1H7"/>
<evidence type="ECO:0000256" key="1">
    <source>
        <dbReference type="SAM" id="MobiDB-lite"/>
    </source>
</evidence>